<accession>A0A5C6TQV3</accession>
<reference evidence="2 3" key="1">
    <citation type="journal article" date="2015" name="J. Microbiol.">
        <title>Sphingosinicella ginsenosidimutans sp. nov., with ginsenoside converting activity.</title>
        <authorList>
            <person name="Kim J.K."/>
            <person name="Kang M.S."/>
            <person name="Park S.C."/>
            <person name="Kim K.M."/>
            <person name="Choi K."/>
            <person name="Yoon M.H."/>
            <person name="Im W.T."/>
        </authorList>
    </citation>
    <scope>NUCLEOTIDE SEQUENCE [LARGE SCALE GENOMIC DNA]</scope>
    <source>
        <strain evidence="2 3">BS-11</strain>
    </source>
</reference>
<sequence length="86" mass="8424">MSGESNAGAVIIGCFLLVCGAGLGLLGGCCSLLLVWDAASRTSGNFGETLPFFIISLAMLLGGGGLAWLGVKIMTGGGAAPPPPEV</sequence>
<dbReference type="Proteomes" id="UP000321249">
    <property type="component" value="Unassembled WGS sequence"/>
</dbReference>
<protein>
    <submittedName>
        <fullName evidence="2">Uncharacterized protein</fullName>
    </submittedName>
</protein>
<feature type="transmembrane region" description="Helical" evidence="1">
    <location>
        <begin position="7"/>
        <end position="35"/>
    </location>
</feature>
<keyword evidence="1" id="KW-1133">Transmembrane helix</keyword>
<comment type="caution">
    <text evidence="2">The sequence shown here is derived from an EMBL/GenBank/DDBJ whole genome shotgun (WGS) entry which is preliminary data.</text>
</comment>
<evidence type="ECO:0000313" key="2">
    <source>
        <dbReference type="EMBL" id="TXC62744.1"/>
    </source>
</evidence>
<proteinExistence type="predicted"/>
<dbReference type="EMBL" id="VOQQ01000001">
    <property type="protein sequence ID" value="TXC62744.1"/>
    <property type="molecule type" value="Genomic_DNA"/>
</dbReference>
<feature type="transmembrane region" description="Helical" evidence="1">
    <location>
        <begin position="50"/>
        <end position="71"/>
    </location>
</feature>
<organism evidence="2 3">
    <name type="scientific">Allosphingosinicella ginsenosidimutans</name>
    <dbReference type="NCBI Taxonomy" id="1176539"/>
    <lineage>
        <taxon>Bacteria</taxon>
        <taxon>Pseudomonadati</taxon>
        <taxon>Pseudomonadota</taxon>
        <taxon>Alphaproteobacteria</taxon>
        <taxon>Sphingomonadales</taxon>
        <taxon>Sphingomonadaceae</taxon>
        <taxon>Allosphingosinicella</taxon>
    </lineage>
</organism>
<evidence type="ECO:0000313" key="3">
    <source>
        <dbReference type="Proteomes" id="UP000321249"/>
    </source>
</evidence>
<keyword evidence="1" id="KW-0472">Membrane</keyword>
<dbReference type="AlphaFoldDB" id="A0A5C6TQV3"/>
<name>A0A5C6TQV3_9SPHN</name>
<keyword evidence="1" id="KW-0812">Transmembrane</keyword>
<keyword evidence="3" id="KW-1185">Reference proteome</keyword>
<evidence type="ECO:0000256" key="1">
    <source>
        <dbReference type="SAM" id="Phobius"/>
    </source>
</evidence>
<gene>
    <name evidence="2" type="ORF">FRZ32_03135</name>
</gene>
<dbReference type="RefSeq" id="WP_147042132.1">
    <property type="nucleotide sequence ID" value="NZ_BAABIR010000002.1"/>
</dbReference>